<evidence type="ECO:0000256" key="1">
    <source>
        <dbReference type="SAM" id="MobiDB-lite"/>
    </source>
</evidence>
<dbReference type="GeneID" id="37011041"/>
<feature type="region of interest" description="Disordered" evidence="1">
    <location>
        <begin position="1"/>
        <end position="22"/>
    </location>
</feature>
<dbReference type="AlphaFoldDB" id="A0A316UC34"/>
<protein>
    <submittedName>
        <fullName evidence="2">Uncharacterized protein</fullName>
    </submittedName>
</protein>
<organism evidence="2 3">
    <name type="scientific">Pseudomicrostroma glucosiphilum</name>
    <dbReference type="NCBI Taxonomy" id="1684307"/>
    <lineage>
        <taxon>Eukaryota</taxon>
        <taxon>Fungi</taxon>
        <taxon>Dikarya</taxon>
        <taxon>Basidiomycota</taxon>
        <taxon>Ustilaginomycotina</taxon>
        <taxon>Exobasidiomycetes</taxon>
        <taxon>Microstromatales</taxon>
        <taxon>Microstromatales incertae sedis</taxon>
        <taxon>Pseudomicrostroma</taxon>
    </lineage>
</organism>
<dbReference type="EMBL" id="KZ819323">
    <property type="protein sequence ID" value="PWN22424.1"/>
    <property type="molecule type" value="Genomic_DNA"/>
</dbReference>
<sequence length="496" mass="53934">MSQAAVHTPKSLQSPAGSGSIGSSVSREAEEWHLYRIWAQLVLGPSFNVSQPLSHIPSLPARDSSGRTFRIRLCVLVPVLKLAQSELLVDGAGKGHGAGGRPTEEELALTIWLTAYILMEPYLSERVEISLQPFRPLVKGCASALSNSGASQAGKQGPDANVRSNLAQALQELLSDTSTLFSRSPVEILKLQELHCFPLHASAGHDNDVGSSLPPALRPDEALTLLNLASERALSLSESRKLSDTLKSLTSGQLGGEQLGPDKFASIAVHTPRIAIELVEGMASSSGQHMHSAESSWEPEIYFQATGHALPANESKSFDFVLKLLGLNVRGETSVPFLVYRHLLPTYLSRCFSAISQIEERRRMEDQGDAALEGDDDGTEGGGLYRRSSLSEATTRDLDSLLGFLHRTSLLELLPLLDSTVAAQQQEIERGLPPPTHLRRIAEALTRRAPDRTAPPTPEQCQELYDTLDAIAVEMKAFALEMVRYRSGGELLRRLM</sequence>
<keyword evidence="3" id="KW-1185">Reference proteome</keyword>
<dbReference type="Proteomes" id="UP000245942">
    <property type="component" value="Unassembled WGS sequence"/>
</dbReference>
<evidence type="ECO:0000313" key="3">
    <source>
        <dbReference type="Proteomes" id="UP000245942"/>
    </source>
</evidence>
<accession>A0A316UC34</accession>
<name>A0A316UC34_9BASI</name>
<reference evidence="2 3" key="1">
    <citation type="journal article" date="2018" name="Mol. Biol. Evol.">
        <title>Broad Genomic Sampling Reveals a Smut Pathogenic Ancestry of the Fungal Clade Ustilaginomycotina.</title>
        <authorList>
            <person name="Kijpornyongpan T."/>
            <person name="Mondo S.J."/>
            <person name="Barry K."/>
            <person name="Sandor L."/>
            <person name="Lee J."/>
            <person name="Lipzen A."/>
            <person name="Pangilinan J."/>
            <person name="LaButti K."/>
            <person name="Hainaut M."/>
            <person name="Henrissat B."/>
            <person name="Grigoriev I.V."/>
            <person name="Spatafora J.W."/>
            <person name="Aime M.C."/>
        </authorList>
    </citation>
    <scope>NUCLEOTIDE SEQUENCE [LARGE SCALE GENOMIC DNA]</scope>
    <source>
        <strain evidence="2 3">MCA 4718</strain>
    </source>
</reference>
<feature type="region of interest" description="Disordered" evidence="1">
    <location>
        <begin position="365"/>
        <end position="388"/>
    </location>
</feature>
<evidence type="ECO:0000313" key="2">
    <source>
        <dbReference type="EMBL" id="PWN22424.1"/>
    </source>
</evidence>
<dbReference type="RefSeq" id="XP_025349584.1">
    <property type="nucleotide sequence ID" value="XM_025489307.1"/>
</dbReference>
<gene>
    <name evidence="2" type="ORF">BCV69DRAFT_143528</name>
</gene>
<proteinExistence type="predicted"/>